<dbReference type="InterPro" id="IPR036908">
    <property type="entry name" value="RlpA-like_sf"/>
</dbReference>
<dbReference type="EMBL" id="SNWP01000011">
    <property type="protein sequence ID" value="TDO26470.1"/>
    <property type="molecule type" value="Genomic_DNA"/>
</dbReference>
<keyword evidence="3" id="KW-0449">Lipoprotein</keyword>
<keyword evidence="1" id="KW-0472">Membrane</keyword>
<gene>
    <name evidence="3" type="ORF">BC659_1776</name>
</gene>
<dbReference type="CDD" id="cd22268">
    <property type="entry name" value="DPBB_RlpA-like"/>
    <property type="match status" value="1"/>
</dbReference>
<keyword evidence="1" id="KW-1133">Transmembrane helix</keyword>
<name>A0A4R6IV18_9BACT</name>
<dbReference type="PANTHER" id="PTHR34183">
    <property type="entry name" value="ENDOLYTIC PEPTIDOGLYCAN TRANSGLYCOSYLASE RLPA"/>
    <property type="match status" value="1"/>
</dbReference>
<dbReference type="Pfam" id="PF03330">
    <property type="entry name" value="DPBB_1"/>
    <property type="match status" value="1"/>
</dbReference>
<organism evidence="3 4">
    <name type="scientific">Sediminibacterium goheungense</name>
    <dbReference type="NCBI Taxonomy" id="1086393"/>
    <lineage>
        <taxon>Bacteria</taxon>
        <taxon>Pseudomonadati</taxon>
        <taxon>Bacteroidota</taxon>
        <taxon>Chitinophagia</taxon>
        <taxon>Chitinophagales</taxon>
        <taxon>Chitinophagaceae</taxon>
        <taxon>Sediminibacterium</taxon>
    </lineage>
</organism>
<dbReference type="Gene3D" id="2.40.40.10">
    <property type="entry name" value="RlpA-like domain"/>
    <property type="match status" value="1"/>
</dbReference>
<dbReference type="OrthoDB" id="9779128at2"/>
<keyword evidence="1" id="KW-0812">Transmembrane</keyword>
<feature type="transmembrane region" description="Helical" evidence="1">
    <location>
        <begin position="26"/>
        <end position="44"/>
    </location>
</feature>
<sequence>MQYFTTVSDVHIVVHNHFKRIFKNPMLTVIRYSAMVCLLLFIACKPRQHTAPGIQDVGSIGTEIGQAILIRPQLQGLPTANGDKYDSSKFTGAHKKLKFGTRVVVTHTITGVSVTVKITDRGPIGAGQVIGLSKAAFRKLDTTGAILIPVRIRYKE</sequence>
<dbReference type="RefSeq" id="WP_133474319.1">
    <property type="nucleotide sequence ID" value="NZ_SNWP01000011.1"/>
</dbReference>
<evidence type="ECO:0000313" key="3">
    <source>
        <dbReference type="EMBL" id="TDO26470.1"/>
    </source>
</evidence>
<evidence type="ECO:0000259" key="2">
    <source>
        <dbReference type="Pfam" id="PF03330"/>
    </source>
</evidence>
<accession>A0A4R6IV18</accession>
<protein>
    <submittedName>
        <fullName evidence="3">Rare lipoprotein A</fullName>
    </submittedName>
</protein>
<feature type="domain" description="RlpA-like protein double-psi beta-barrel" evidence="2">
    <location>
        <begin position="79"/>
        <end position="152"/>
    </location>
</feature>
<comment type="caution">
    <text evidence="3">The sequence shown here is derived from an EMBL/GenBank/DDBJ whole genome shotgun (WGS) entry which is preliminary data.</text>
</comment>
<dbReference type="SUPFAM" id="SSF50685">
    <property type="entry name" value="Barwin-like endoglucanases"/>
    <property type="match status" value="1"/>
</dbReference>
<proteinExistence type="predicted"/>
<evidence type="ECO:0000256" key="1">
    <source>
        <dbReference type="SAM" id="Phobius"/>
    </source>
</evidence>
<reference evidence="3 4" key="1">
    <citation type="submission" date="2019-03" db="EMBL/GenBank/DDBJ databases">
        <title>Genomic Encyclopedia of Archaeal and Bacterial Type Strains, Phase II (KMG-II): from individual species to whole genera.</title>
        <authorList>
            <person name="Goeker M."/>
        </authorList>
    </citation>
    <scope>NUCLEOTIDE SEQUENCE [LARGE SCALE GENOMIC DNA]</scope>
    <source>
        <strain evidence="3 4">DSM 28323</strain>
    </source>
</reference>
<dbReference type="AlphaFoldDB" id="A0A4R6IV18"/>
<keyword evidence="4" id="KW-1185">Reference proteome</keyword>
<dbReference type="InterPro" id="IPR009009">
    <property type="entry name" value="RlpA-like_DPBB"/>
</dbReference>
<evidence type="ECO:0000313" key="4">
    <source>
        <dbReference type="Proteomes" id="UP000295741"/>
    </source>
</evidence>
<dbReference type="Proteomes" id="UP000295741">
    <property type="component" value="Unassembled WGS sequence"/>
</dbReference>
<dbReference type="PANTHER" id="PTHR34183:SF8">
    <property type="entry name" value="ENDOLYTIC PEPTIDOGLYCAN TRANSGLYCOSYLASE RLPA-RELATED"/>
    <property type="match status" value="1"/>
</dbReference>